<accession>A0A166EGM1</accession>
<protein>
    <recommendedName>
        <fullName evidence="3">Proteasome subunit beta</fullName>
    </recommendedName>
</protein>
<evidence type="ECO:0008006" key="3">
    <source>
        <dbReference type="Google" id="ProtNLM"/>
    </source>
</evidence>
<organism evidence="1 2">
    <name type="scientific">Methanobrevibacter cuticularis</name>
    <dbReference type="NCBI Taxonomy" id="47311"/>
    <lineage>
        <taxon>Archaea</taxon>
        <taxon>Methanobacteriati</taxon>
        <taxon>Methanobacteriota</taxon>
        <taxon>Methanomada group</taxon>
        <taxon>Methanobacteria</taxon>
        <taxon>Methanobacteriales</taxon>
        <taxon>Methanobacteriaceae</taxon>
        <taxon>Methanobrevibacter</taxon>
    </lineage>
</organism>
<dbReference type="EMBL" id="LWMW01000088">
    <property type="protein sequence ID" value="KZX16631.1"/>
    <property type="molecule type" value="Genomic_DNA"/>
</dbReference>
<dbReference type="Gene3D" id="3.60.20.10">
    <property type="entry name" value="Glutamine Phosphoribosylpyrophosphate, subunit 1, domain 1"/>
    <property type="match status" value="1"/>
</dbReference>
<sequence>MTVVVALKTDTGMYMASDGLTIQDHTTISSCEKKFQELFPNFWIGIGGLSSMKTLMRNGFEVPKHDGENLQKYLIKEFVPNLKEFMKNNEYLVNNENEPSRIESDMIICYEKNIYYLSNDFDLTPINNDYFAIGTGKLYAMTKLYGTGNIDPIPRLKKAIEASSHFDMACGGEIYIKKIF</sequence>
<comment type="caution">
    <text evidence="1">The sequence shown here is derived from an EMBL/GenBank/DDBJ whole genome shotgun (WGS) entry which is preliminary data.</text>
</comment>
<dbReference type="STRING" id="47311.MBCUT_06690"/>
<dbReference type="AlphaFoldDB" id="A0A166EGM1"/>
<dbReference type="Proteomes" id="UP000077275">
    <property type="component" value="Unassembled WGS sequence"/>
</dbReference>
<dbReference type="InterPro" id="IPR029055">
    <property type="entry name" value="Ntn_hydrolases_N"/>
</dbReference>
<evidence type="ECO:0000313" key="1">
    <source>
        <dbReference type="EMBL" id="KZX16631.1"/>
    </source>
</evidence>
<name>A0A166EGM1_9EURY</name>
<proteinExistence type="predicted"/>
<keyword evidence="2" id="KW-1185">Reference proteome</keyword>
<dbReference type="PATRIC" id="fig|47311.3.peg.748"/>
<dbReference type="SUPFAM" id="SSF56235">
    <property type="entry name" value="N-terminal nucleophile aminohydrolases (Ntn hydrolases)"/>
    <property type="match status" value="1"/>
</dbReference>
<evidence type="ECO:0000313" key="2">
    <source>
        <dbReference type="Proteomes" id="UP000077275"/>
    </source>
</evidence>
<reference evidence="1 2" key="1">
    <citation type="submission" date="2016-04" db="EMBL/GenBank/DDBJ databases">
        <title>Genome sequence of Methanobrevibacter cuticularis DSM 11139.</title>
        <authorList>
            <person name="Poehlein A."/>
            <person name="Seedorf H."/>
            <person name="Daniel R."/>
        </authorList>
    </citation>
    <scope>NUCLEOTIDE SEQUENCE [LARGE SCALE GENOMIC DNA]</scope>
    <source>
        <strain evidence="1 2">DSM 11139</strain>
    </source>
</reference>
<dbReference type="RefSeq" id="WP_067258900.1">
    <property type="nucleotide sequence ID" value="NZ_LWMW01000088.1"/>
</dbReference>
<gene>
    <name evidence="1" type="ORF">MBCUT_06690</name>
</gene>